<sequence length="14" mass="1739">MSISERKLTRENKF</sequence>
<proteinExistence type="predicted"/>
<reference evidence="1" key="1">
    <citation type="submission" date="2014-09" db="EMBL/GenBank/DDBJ databases">
        <authorList>
            <person name="Magalhaes I.L.F."/>
            <person name="Oliveira U."/>
            <person name="Santos F.R."/>
            <person name="Vidigal T.H.D.A."/>
            <person name="Brescovit A.D."/>
            <person name="Santos A.J."/>
        </authorList>
    </citation>
    <scope>NUCLEOTIDE SEQUENCE</scope>
    <source>
        <tissue evidence="1">Shoot tissue taken approximately 20 cm above the soil surface</tissue>
    </source>
</reference>
<accession>A0A0A9AWH6</accession>
<dbReference type="EMBL" id="GBRH01241821">
    <property type="protein sequence ID" value="JAD56074.1"/>
    <property type="molecule type" value="Transcribed_RNA"/>
</dbReference>
<reference evidence="1" key="2">
    <citation type="journal article" date="2015" name="Data Brief">
        <title>Shoot transcriptome of the giant reed, Arundo donax.</title>
        <authorList>
            <person name="Barrero R.A."/>
            <person name="Guerrero F.D."/>
            <person name="Moolhuijzen P."/>
            <person name="Goolsby J.A."/>
            <person name="Tidwell J."/>
            <person name="Bellgard S.E."/>
            <person name="Bellgard M.I."/>
        </authorList>
    </citation>
    <scope>NUCLEOTIDE SEQUENCE</scope>
    <source>
        <tissue evidence="1">Shoot tissue taken approximately 20 cm above the soil surface</tissue>
    </source>
</reference>
<organism evidence="1">
    <name type="scientific">Arundo donax</name>
    <name type="common">Giant reed</name>
    <name type="synonym">Donax arundinaceus</name>
    <dbReference type="NCBI Taxonomy" id="35708"/>
    <lineage>
        <taxon>Eukaryota</taxon>
        <taxon>Viridiplantae</taxon>
        <taxon>Streptophyta</taxon>
        <taxon>Embryophyta</taxon>
        <taxon>Tracheophyta</taxon>
        <taxon>Spermatophyta</taxon>
        <taxon>Magnoliopsida</taxon>
        <taxon>Liliopsida</taxon>
        <taxon>Poales</taxon>
        <taxon>Poaceae</taxon>
        <taxon>PACMAD clade</taxon>
        <taxon>Arundinoideae</taxon>
        <taxon>Arundineae</taxon>
        <taxon>Arundo</taxon>
    </lineage>
</organism>
<evidence type="ECO:0000313" key="1">
    <source>
        <dbReference type="EMBL" id="JAD56074.1"/>
    </source>
</evidence>
<protein>
    <submittedName>
        <fullName evidence="1">Uncharacterized protein</fullName>
    </submittedName>
</protein>
<name>A0A0A9AWH6_ARUDO</name>